<proteinExistence type="inferred from homology"/>
<keyword evidence="3" id="KW-0133">Cell shape</keyword>
<dbReference type="Gene3D" id="2.40.10.340">
    <property type="entry name" value="Rod shape-determining protein MreC, domain 1"/>
    <property type="match status" value="1"/>
</dbReference>
<evidence type="ECO:0000256" key="3">
    <source>
        <dbReference type="ARBA" id="ARBA00022960"/>
    </source>
</evidence>
<evidence type="ECO:0000256" key="1">
    <source>
        <dbReference type="ARBA" id="ARBA00009369"/>
    </source>
</evidence>
<organism evidence="6 7">
    <name type="scientific">Candidatus Portnoybacteria bacterium CG02_land_8_20_14_3_00_45_8</name>
    <dbReference type="NCBI Taxonomy" id="1974807"/>
    <lineage>
        <taxon>Bacteria</taxon>
        <taxon>Candidatus Portnoyibacteriota</taxon>
    </lineage>
</organism>
<dbReference type="Proteomes" id="UP000229247">
    <property type="component" value="Unassembled WGS sequence"/>
</dbReference>
<sequence length="222" mass="24219">LKVFEWSSNKTANGLGLFFTLKDLVQENVRLQEETSQLWRENTSLKAAARENEVLRERLMLPHALTQRAVLARVIGRYPETGQIILINKGADDGLAIGLAVVTSNDFLVGRVVEAGSNFAKVTLINDSNSSINAITENSRLSGVVRGAHGLEVAMEMIPVDSQINNNEVVLTSGLNEVIPGGLIIGRVGAATKKENDIWQRAVIEPAANLKKLEQVFIVLPR</sequence>
<protein>
    <recommendedName>
        <fullName evidence="2">Cell shape-determining protein MreC</fullName>
    </recommendedName>
    <alternativeName>
        <fullName evidence="4">Cell shape protein MreC</fullName>
    </alternativeName>
</protein>
<evidence type="ECO:0000313" key="6">
    <source>
        <dbReference type="EMBL" id="PIV38722.1"/>
    </source>
</evidence>
<dbReference type="AlphaFoldDB" id="A0A2M7D6T1"/>
<evidence type="ECO:0000256" key="4">
    <source>
        <dbReference type="ARBA" id="ARBA00032089"/>
    </source>
</evidence>
<name>A0A2M7D6T1_9BACT</name>
<comment type="caution">
    <text evidence="6">The sequence shown here is derived from an EMBL/GenBank/DDBJ whole genome shotgun (WGS) entry which is preliminary data.</text>
</comment>
<dbReference type="Gene3D" id="2.40.10.350">
    <property type="entry name" value="Rod shape-determining protein MreC, domain 2"/>
    <property type="match status" value="1"/>
</dbReference>
<dbReference type="InterPro" id="IPR007221">
    <property type="entry name" value="MreC"/>
</dbReference>
<dbReference type="Pfam" id="PF04085">
    <property type="entry name" value="MreC"/>
    <property type="match status" value="1"/>
</dbReference>
<accession>A0A2M7D6T1</accession>
<dbReference type="NCBIfam" id="TIGR00219">
    <property type="entry name" value="mreC"/>
    <property type="match status" value="1"/>
</dbReference>
<evidence type="ECO:0000313" key="7">
    <source>
        <dbReference type="Proteomes" id="UP000229247"/>
    </source>
</evidence>
<dbReference type="GO" id="GO:0008360">
    <property type="term" value="P:regulation of cell shape"/>
    <property type="evidence" value="ECO:0007669"/>
    <property type="project" value="UniProtKB-KW"/>
</dbReference>
<feature type="domain" description="Rod shape-determining protein MreC beta-barrel core" evidence="5">
    <location>
        <begin position="76"/>
        <end position="219"/>
    </location>
</feature>
<reference evidence="7" key="1">
    <citation type="submission" date="2017-09" db="EMBL/GenBank/DDBJ databases">
        <title>Depth-based differentiation of microbial function through sediment-hosted aquifers and enrichment of novel symbionts in the deep terrestrial subsurface.</title>
        <authorList>
            <person name="Probst A.J."/>
            <person name="Ladd B."/>
            <person name="Jarett J.K."/>
            <person name="Geller-Mcgrath D.E."/>
            <person name="Sieber C.M.K."/>
            <person name="Emerson J.B."/>
            <person name="Anantharaman K."/>
            <person name="Thomas B.C."/>
            <person name="Malmstrom R."/>
            <person name="Stieglmeier M."/>
            <person name="Klingl A."/>
            <person name="Woyke T."/>
            <person name="Ryan C.M."/>
            <person name="Banfield J.F."/>
        </authorList>
    </citation>
    <scope>NUCLEOTIDE SEQUENCE [LARGE SCALE GENOMIC DNA]</scope>
</reference>
<dbReference type="PANTHER" id="PTHR34138">
    <property type="entry name" value="CELL SHAPE-DETERMINING PROTEIN MREC"/>
    <property type="match status" value="1"/>
</dbReference>
<dbReference type="InterPro" id="IPR042175">
    <property type="entry name" value="Cell/Rod_MreC_2"/>
</dbReference>
<dbReference type="PANTHER" id="PTHR34138:SF1">
    <property type="entry name" value="CELL SHAPE-DETERMINING PROTEIN MREC"/>
    <property type="match status" value="1"/>
</dbReference>
<evidence type="ECO:0000256" key="2">
    <source>
        <dbReference type="ARBA" id="ARBA00013855"/>
    </source>
</evidence>
<feature type="non-terminal residue" evidence="6">
    <location>
        <position position="1"/>
    </location>
</feature>
<gene>
    <name evidence="6" type="primary">mreC</name>
    <name evidence="6" type="ORF">COS30_00560</name>
</gene>
<evidence type="ECO:0000259" key="5">
    <source>
        <dbReference type="Pfam" id="PF04085"/>
    </source>
</evidence>
<dbReference type="InterPro" id="IPR042177">
    <property type="entry name" value="Cell/Rod_1"/>
</dbReference>
<dbReference type="GO" id="GO:0005886">
    <property type="term" value="C:plasma membrane"/>
    <property type="evidence" value="ECO:0007669"/>
    <property type="project" value="TreeGrafter"/>
</dbReference>
<dbReference type="InterPro" id="IPR055342">
    <property type="entry name" value="MreC_beta-barrel_core"/>
</dbReference>
<dbReference type="EMBL" id="PEUE01000014">
    <property type="protein sequence ID" value="PIV38722.1"/>
    <property type="molecule type" value="Genomic_DNA"/>
</dbReference>
<comment type="similarity">
    <text evidence="1">Belongs to the MreC family.</text>
</comment>